<sequence length="50" mass="5841">MSTHSTETTDEVIRETYEEYDVGDTRLAMIADPENEHAWIQSDRTEPIEQ</sequence>
<gene>
    <name evidence="1" type="ORF">ACFQMA_13565</name>
</gene>
<evidence type="ECO:0000313" key="2">
    <source>
        <dbReference type="Proteomes" id="UP001596432"/>
    </source>
</evidence>
<dbReference type="EMBL" id="JBHTAS010000001">
    <property type="protein sequence ID" value="MFC7140846.1"/>
    <property type="molecule type" value="Genomic_DNA"/>
</dbReference>
<proteinExistence type="predicted"/>
<name>A0ABD5Y578_9EURY</name>
<organism evidence="1 2">
    <name type="scientific">Halosimplex aquaticum</name>
    <dbReference type="NCBI Taxonomy" id="3026162"/>
    <lineage>
        <taxon>Archaea</taxon>
        <taxon>Methanobacteriati</taxon>
        <taxon>Methanobacteriota</taxon>
        <taxon>Stenosarchaea group</taxon>
        <taxon>Halobacteria</taxon>
        <taxon>Halobacteriales</taxon>
        <taxon>Haloarculaceae</taxon>
        <taxon>Halosimplex</taxon>
    </lineage>
</organism>
<evidence type="ECO:0000313" key="1">
    <source>
        <dbReference type="EMBL" id="MFC7140846.1"/>
    </source>
</evidence>
<dbReference type="AlphaFoldDB" id="A0ABD5Y578"/>
<dbReference type="RefSeq" id="WP_274321933.1">
    <property type="nucleotide sequence ID" value="NZ_CP118158.1"/>
</dbReference>
<dbReference type="GeneID" id="78821152"/>
<comment type="caution">
    <text evidence="1">The sequence shown here is derived from an EMBL/GenBank/DDBJ whole genome shotgun (WGS) entry which is preliminary data.</text>
</comment>
<reference evidence="1 2" key="1">
    <citation type="journal article" date="2019" name="Int. J. Syst. Evol. Microbiol.">
        <title>The Global Catalogue of Microorganisms (GCM) 10K type strain sequencing project: providing services to taxonomists for standard genome sequencing and annotation.</title>
        <authorList>
            <consortium name="The Broad Institute Genomics Platform"/>
            <consortium name="The Broad Institute Genome Sequencing Center for Infectious Disease"/>
            <person name="Wu L."/>
            <person name="Ma J."/>
        </authorList>
    </citation>
    <scope>NUCLEOTIDE SEQUENCE [LARGE SCALE GENOMIC DNA]</scope>
    <source>
        <strain evidence="1 2">XZYJT29</strain>
    </source>
</reference>
<keyword evidence="2" id="KW-1185">Reference proteome</keyword>
<accession>A0ABD5Y578</accession>
<dbReference type="Proteomes" id="UP001596432">
    <property type="component" value="Unassembled WGS sequence"/>
</dbReference>
<protein>
    <submittedName>
        <fullName evidence="1">Uncharacterized protein</fullName>
    </submittedName>
</protein>